<dbReference type="NCBIfam" id="TIGR00848">
    <property type="entry name" value="fruA"/>
    <property type="match status" value="1"/>
</dbReference>
<dbReference type="FunFam" id="3.40.930.10:FF:000009">
    <property type="entry name" value="PTS system, fructose specific IIABC component"/>
    <property type="match status" value="1"/>
</dbReference>
<protein>
    <recommendedName>
        <fullName evidence="7">PTS EIIA type-2 domain-containing protein</fullName>
    </recommendedName>
</protein>
<name>A0A660SNB5_UNCT6</name>
<organism evidence="8 9">
    <name type="scientific">candidate division TA06 bacterium</name>
    <dbReference type="NCBI Taxonomy" id="2250710"/>
    <lineage>
        <taxon>Bacteria</taxon>
        <taxon>Bacteria division TA06</taxon>
    </lineage>
</organism>
<keyword evidence="3" id="KW-0597">Phosphoprotein</keyword>
<dbReference type="GO" id="GO:0009401">
    <property type="term" value="P:phosphoenolpyruvate-dependent sugar phosphotransferase system"/>
    <property type="evidence" value="ECO:0007669"/>
    <property type="project" value="UniProtKB-KW"/>
</dbReference>
<comment type="caution">
    <text evidence="8">The sequence shown here is derived from an EMBL/GenBank/DDBJ whole genome shotgun (WGS) entry which is preliminary data.</text>
</comment>
<feature type="domain" description="PTS EIIA type-2" evidence="7">
    <location>
        <begin position="6"/>
        <end position="150"/>
    </location>
</feature>
<evidence type="ECO:0000259" key="7">
    <source>
        <dbReference type="PROSITE" id="PS51094"/>
    </source>
</evidence>
<evidence type="ECO:0000313" key="9">
    <source>
        <dbReference type="Proteomes" id="UP000271125"/>
    </source>
</evidence>
<dbReference type="InterPro" id="IPR051541">
    <property type="entry name" value="PTS_SugarTrans_NitroReg"/>
</dbReference>
<evidence type="ECO:0000313" key="8">
    <source>
        <dbReference type="EMBL" id="RKX71541.1"/>
    </source>
</evidence>
<dbReference type="InterPro" id="IPR004715">
    <property type="entry name" value="PTS_IIA_fruc"/>
</dbReference>
<dbReference type="EMBL" id="QNBD01000086">
    <property type="protein sequence ID" value="RKX71541.1"/>
    <property type="molecule type" value="Genomic_DNA"/>
</dbReference>
<dbReference type="PANTHER" id="PTHR47738">
    <property type="entry name" value="PTS SYSTEM FRUCTOSE-LIKE EIIA COMPONENT-RELATED"/>
    <property type="match status" value="1"/>
</dbReference>
<dbReference type="Gene3D" id="3.40.930.10">
    <property type="entry name" value="Mannitol-specific EII, Chain A"/>
    <property type="match status" value="1"/>
</dbReference>
<dbReference type="PANTHER" id="PTHR47738:SF2">
    <property type="entry name" value="PTS SYSTEM FRUCTOSE-LIKE EIIA COMPONENT"/>
    <property type="match status" value="1"/>
</dbReference>
<proteinExistence type="predicted"/>
<dbReference type="GO" id="GO:0016020">
    <property type="term" value="C:membrane"/>
    <property type="evidence" value="ECO:0007669"/>
    <property type="project" value="InterPro"/>
</dbReference>
<dbReference type="PROSITE" id="PS51094">
    <property type="entry name" value="PTS_EIIA_TYPE_2"/>
    <property type="match status" value="1"/>
</dbReference>
<dbReference type="AlphaFoldDB" id="A0A660SNB5"/>
<evidence type="ECO:0000256" key="5">
    <source>
        <dbReference type="ARBA" id="ARBA00022679"/>
    </source>
</evidence>
<dbReference type="GO" id="GO:0008982">
    <property type="term" value="F:protein-N(PI)-phosphohistidine-sugar phosphotransferase activity"/>
    <property type="evidence" value="ECO:0007669"/>
    <property type="project" value="InterPro"/>
</dbReference>
<dbReference type="SUPFAM" id="SSF55804">
    <property type="entry name" value="Phoshotransferase/anion transport protein"/>
    <property type="match status" value="1"/>
</dbReference>
<evidence type="ECO:0000256" key="1">
    <source>
        <dbReference type="ARBA" id="ARBA00004496"/>
    </source>
</evidence>
<evidence type="ECO:0000256" key="3">
    <source>
        <dbReference type="ARBA" id="ARBA00022553"/>
    </source>
</evidence>
<evidence type="ECO:0000256" key="6">
    <source>
        <dbReference type="ARBA" id="ARBA00022683"/>
    </source>
</evidence>
<keyword evidence="2" id="KW-0813">Transport</keyword>
<dbReference type="InterPro" id="IPR016152">
    <property type="entry name" value="PTrfase/Anion_transptr"/>
</dbReference>
<dbReference type="GO" id="GO:0005737">
    <property type="term" value="C:cytoplasm"/>
    <property type="evidence" value="ECO:0007669"/>
    <property type="project" value="UniProtKB-SubCell"/>
</dbReference>
<keyword evidence="4" id="KW-0762">Sugar transport</keyword>
<comment type="subcellular location">
    <subcellularLocation>
        <location evidence="1">Cytoplasm</location>
    </subcellularLocation>
</comment>
<accession>A0A660SNB5</accession>
<evidence type="ECO:0000256" key="2">
    <source>
        <dbReference type="ARBA" id="ARBA00022448"/>
    </source>
</evidence>
<dbReference type="InterPro" id="IPR002178">
    <property type="entry name" value="PTS_EIIA_type-2_dom"/>
</dbReference>
<keyword evidence="5" id="KW-0808">Transferase</keyword>
<reference evidence="8 9" key="1">
    <citation type="submission" date="2018-06" db="EMBL/GenBank/DDBJ databases">
        <title>Extensive metabolic versatility and redundancy in microbially diverse, dynamic hydrothermal sediments.</title>
        <authorList>
            <person name="Dombrowski N."/>
            <person name="Teske A."/>
            <person name="Baker B.J."/>
        </authorList>
    </citation>
    <scope>NUCLEOTIDE SEQUENCE [LARGE SCALE GENOMIC DNA]</scope>
    <source>
        <strain evidence="8">B10_G13</strain>
    </source>
</reference>
<dbReference type="Proteomes" id="UP000271125">
    <property type="component" value="Unassembled WGS sequence"/>
</dbReference>
<gene>
    <name evidence="8" type="ORF">DRP43_02385</name>
</gene>
<sequence length="151" mass="17490">MCLLNELLKQNFIIMSLKGNNKEEILRELTDRFYEKGLIEDKNSLFNTLIERENIATTGLGRHVGLPHARTNAVSKLHLVFARSEKGVDFKSLDKKKVFLFFLFVGPDDKNEEYIKILAKLSRLIRIKEVRESLISAKNEDEVLDIIKNNE</sequence>
<evidence type="ECO:0000256" key="4">
    <source>
        <dbReference type="ARBA" id="ARBA00022597"/>
    </source>
</evidence>
<keyword evidence="6" id="KW-0598">Phosphotransferase system</keyword>
<dbReference type="Pfam" id="PF00359">
    <property type="entry name" value="PTS_EIIA_2"/>
    <property type="match status" value="1"/>
</dbReference>
<dbReference type="CDD" id="cd00211">
    <property type="entry name" value="PTS_IIA_fru"/>
    <property type="match status" value="1"/>
</dbReference>